<accession>A0A7J9DM76</accession>
<dbReference type="PANTHER" id="PTHR31286">
    <property type="entry name" value="GLYCINE-RICH CELL WALL STRUCTURAL PROTEIN 1.8-LIKE"/>
    <property type="match status" value="1"/>
</dbReference>
<dbReference type="EMBL" id="JABEZW010000003">
    <property type="protein sequence ID" value="MBA0761768.1"/>
    <property type="molecule type" value="Genomic_DNA"/>
</dbReference>
<keyword evidence="2" id="KW-1185">Reference proteome</keyword>
<reference evidence="1 2" key="1">
    <citation type="journal article" date="2019" name="Genome Biol. Evol.">
        <title>Insights into the evolution of the New World diploid cottons (Gossypium, subgenus Houzingenia) based on genome sequencing.</title>
        <authorList>
            <person name="Grover C.E."/>
            <person name="Arick M.A. 2nd"/>
            <person name="Thrash A."/>
            <person name="Conover J.L."/>
            <person name="Sanders W.S."/>
            <person name="Peterson D.G."/>
            <person name="Frelichowski J.E."/>
            <person name="Scheffler J.A."/>
            <person name="Scheffler B.E."/>
            <person name="Wendel J.F."/>
        </authorList>
    </citation>
    <scope>NUCLEOTIDE SEQUENCE [LARGE SCALE GENOMIC DNA]</scope>
    <source>
        <strain evidence="1">8</strain>
        <tissue evidence="1">Leaf</tissue>
    </source>
</reference>
<organism evidence="1 2">
    <name type="scientific">Gossypium trilobum</name>
    <dbReference type="NCBI Taxonomy" id="34281"/>
    <lineage>
        <taxon>Eukaryota</taxon>
        <taxon>Viridiplantae</taxon>
        <taxon>Streptophyta</taxon>
        <taxon>Embryophyta</taxon>
        <taxon>Tracheophyta</taxon>
        <taxon>Spermatophyta</taxon>
        <taxon>Magnoliopsida</taxon>
        <taxon>eudicotyledons</taxon>
        <taxon>Gunneridae</taxon>
        <taxon>Pentapetalae</taxon>
        <taxon>rosids</taxon>
        <taxon>malvids</taxon>
        <taxon>Malvales</taxon>
        <taxon>Malvaceae</taxon>
        <taxon>Malvoideae</taxon>
        <taxon>Gossypium</taxon>
    </lineage>
</organism>
<sequence>MPIWIQLSCIPLEFFTQNGLSYIASVTGSPLYMDSITISQNKLSYAKVCIEIAADFVVHVSVNVELNDGSIVTIDVEIPWMSFR</sequence>
<evidence type="ECO:0000313" key="2">
    <source>
        <dbReference type="Proteomes" id="UP000593568"/>
    </source>
</evidence>
<evidence type="ECO:0000313" key="1">
    <source>
        <dbReference type="EMBL" id="MBA0761768.1"/>
    </source>
</evidence>
<name>A0A7J9DM76_9ROSI</name>
<dbReference type="AlphaFoldDB" id="A0A7J9DM76"/>
<gene>
    <name evidence="1" type="ORF">Gotri_024363</name>
</gene>
<comment type="caution">
    <text evidence="1">The sequence shown here is derived from an EMBL/GenBank/DDBJ whole genome shotgun (WGS) entry which is preliminary data.</text>
</comment>
<proteinExistence type="predicted"/>
<dbReference type="PANTHER" id="PTHR31286:SF165">
    <property type="entry name" value="DUF4283 DOMAIN-CONTAINING PROTEIN"/>
    <property type="match status" value="1"/>
</dbReference>
<evidence type="ECO:0008006" key="3">
    <source>
        <dbReference type="Google" id="ProtNLM"/>
    </source>
</evidence>
<dbReference type="Proteomes" id="UP000593568">
    <property type="component" value="Unassembled WGS sequence"/>
</dbReference>
<protein>
    <recommendedName>
        <fullName evidence="3">DUF4283 domain-containing protein</fullName>
    </recommendedName>
</protein>
<dbReference type="InterPro" id="IPR040256">
    <property type="entry name" value="At4g02000-like"/>
</dbReference>